<keyword evidence="1" id="KW-0732">Signal</keyword>
<dbReference type="AlphaFoldDB" id="A0A8W8LEF8"/>
<dbReference type="Proteomes" id="UP000005408">
    <property type="component" value="Unassembled WGS sequence"/>
</dbReference>
<protein>
    <recommendedName>
        <fullName evidence="4">Cysteine-rich motor neuron 1 protein</fullName>
    </recommendedName>
</protein>
<dbReference type="EnsemblMetazoa" id="G27874.1">
    <property type="protein sequence ID" value="G27874.1:cds"/>
    <property type="gene ID" value="G27874"/>
</dbReference>
<evidence type="ECO:0000256" key="1">
    <source>
        <dbReference type="SAM" id="SignalP"/>
    </source>
</evidence>
<feature type="chain" id="PRO_5036501480" description="Cysteine-rich motor neuron 1 protein" evidence="1">
    <location>
        <begin position="23"/>
        <end position="194"/>
    </location>
</feature>
<name>A0A8W8LEF8_MAGGI</name>
<reference evidence="2" key="1">
    <citation type="submission" date="2022-08" db="UniProtKB">
        <authorList>
            <consortium name="EnsemblMetazoa"/>
        </authorList>
    </citation>
    <scope>IDENTIFICATION</scope>
    <source>
        <strain evidence="2">05x7-T-G4-1.051#20</strain>
    </source>
</reference>
<accession>A0A8W8LEF8</accession>
<sequence>MRGTGALLVWLVIVNGPGLVLAKDKIEGGFIPICRICELIYGIFSPQCYSHCMNPIPYPGPVVSPPQTGVPSYDIQCAFCQFIHGVGSPQCNIVCHGKRPETSGTSFCVFCLFIYGPNSNQCTHMCPVIGSITSRVNDPICARCQQEHGIGSPRCQTVCVPNAFSIANSNNIASMTAGNSAGYLRKPVKRLGVY</sequence>
<organism evidence="2 3">
    <name type="scientific">Magallana gigas</name>
    <name type="common">Pacific oyster</name>
    <name type="synonym">Crassostrea gigas</name>
    <dbReference type="NCBI Taxonomy" id="29159"/>
    <lineage>
        <taxon>Eukaryota</taxon>
        <taxon>Metazoa</taxon>
        <taxon>Spiralia</taxon>
        <taxon>Lophotrochozoa</taxon>
        <taxon>Mollusca</taxon>
        <taxon>Bivalvia</taxon>
        <taxon>Autobranchia</taxon>
        <taxon>Pteriomorphia</taxon>
        <taxon>Ostreida</taxon>
        <taxon>Ostreoidea</taxon>
        <taxon>Ostreidae</taxon>
        <taxon>Magallana</taxon>
    </lineage>
</organism>
<evidence type="ECO:0008006" key="4">
    <source>
        <dbReference type="Google" id="ProtNLM"/>
    </source>
</evidence>
<keyword evidence="3" id="KW-1185">Reference proteome</keyword>
<evidence type="ECO:0000313" key="3">
    <source>
        <dbReference type="Proteomes" id="UP000005408"/>
    </source>
</evidence>
<proteinExistence type="predicted"/>
<evidence type="ECO:0000313" key="2">
    <source>
        <dbReference type="EnsemblMetazoa" id="G27874.1:cds"/>
    </source>
</evidence>
<feature type="signal peptide" evidence="1">
    <location>
        <begin position="1"/>
        <end position="22"/>
    </location>
</feature>